<proteinExistence type="predicted"/>
<dbReference type="NCBIfam" id="TIGR03758">
    <property type="entry name" value="conj_TIGR03758"/>
    <property type="match status" value="1"/>
</dbReference>
<feature type="transmembrane region" description="Helical" evidence="1">
    <location>
        <begin position="53"/>
        <end position="76"/>
    </location>
</feature>
<protein>
    <submittedName>
        <fullName evidence="2">Integrating conjugative element protein, PFL_4701 family</fullName>
    </submittedName>
</protein>
<evidence type="ECO:0000256" key="1">
    <source>
        <dbReference type="SAM" id="Phobius"/>
    </source>
</evidence>
<evidence type="ECO:0000313" key="3">
    <source>
        <dbReference type="Proteomes" id="UP000243084"/>
    </source>
</evidence>
<keyword evidence="3" id="KW-1185">Reference proteome</keyword>
<keyword evidence="1" id="KW-1133">Transmembrane helix</keyword>
<evidence type="ECO:0000313" key="2">
    <source>
        <dbReference type="EMBL" id="SFQ31120.1"/>
    </source>
</evidence>
<accession>A0A1I5XGN7</accession>
<dbReference type="InterPro" id="IPR021676">
    <property type="entry name" value="DUF3262"/>
</dbReference>
<gene>
    <name evidence="2" type="ORF">SAMN05216229_11655</name>
</gene>
<dbReference type="EMBL" id="FOXM01000016">
    <property type="protein sequence ID" value="SFQ31120.1"/>
    <property type="molecule type" value="Genomic_DNA"/>
</dbReference>
<dbReference type="Pfam" id="PF11660">
    <property type="entry name" value="DUF3262"/>
    <property type="match status" value="1"/>
</dbReference>
<dbReference type="RefSeq" id="WP_092433787.1">
    <property type="nucleotide sequence ID" value="NZ_FOXM01000016.1"/>
</dbReference>
<name>A0A1I5XGN7_9GAMM</name>
<sequence>MSMSTAQVTAFSTASGFSVQDSSALWLALVLLLALLWCVWVLWNGYRGWASGAVSFGTFGGVAARVLLAWLVLLFFTLS</sequence>
<keyword evidence="1" id="KW-0812">Transmembrane</keyword>
<organism evidence="2 3">
    <name type="scientific">Geopseudomonas sagittaria</name>
    <dbReference type="NCBI Taxonomy" id="1135990"/>
    <lineage>
        <taxon>Bacteria</taxon>
        <taxon>Pseudomonadati</taxon>
        <taxon>Pseudomonadota</taxon>
        <taxon>Gammaproteobacteria</taxon>
        <taxon>Pseudomonadales</taxon>
        <taxon>Pseudomonadaceae</taxon>
        <taxon>Geopseudomonas</taxon>
    </lineage>
</organism>
<reference evidence="3" key="1">
    <citation type="submission" date="2016-10" db="EMBL/GenBank/DDBJ databases">
        <authorList>
            <person name="Varghese N."/>
            <person name="Submissions S."/>
        </authorList>
    </citation>
    <scope>NUCLEOTIDE SEQUENCE [LARGE SCALE GENOMIC DNA]</scope>
    <source>
        <strain evidence="3">JCM 18195</strain>
    </source>
</reference>
<feature type="transmembrane region" description="Helical" evidence="1">
    <location>
        <begin position="26"/>
        <end position="46"/>
    </location>
</feature>
<dbReference type="Proteomes" id="UP000243084">
    <property type="component" value="Unassembled WGS sequence"/>
</dbReference>
<keyword evidence="1" id="KW-0472">Membrane</keyword>
<dbReference type="AlphaFoldDB" id="A0A1I5XGN7"/>